<dbReference type="EMBL" id="CP071463">
    <property type="protein sequence ID" value="QSW84633.1"/>
    <property type="molecule type" value="Genomic_DNA"/>
</dbReference>
<comment type="subcellular location">
    <subcellularLocation>
        <location evidence="1">Cell envelope</location>
    </subcellularLocation>
</comment>
<dbReference type="OrthoDB" id="115386at2157"/>
<dbReference type="RefSeq" id="WP_207269861.1">
    <property type="nucleotide sequence ID" value="NZ_CP071463.1"/>
</dbReference>
<dbReference type="Gene3D" id="3.40.30.10">
    <property type="entry name" value="Glutaredoxin"/>
    <property type="match status" value="1"/>
</dbReference>
<dbReference type="PROSITE" id="PS00194">
    <property type="entry name" value="THIOREDOXIN_1"/>
    <property type="match status" value="1"/>
</dbReference>
<dbReference type="InterPro" id="IPR013766">
    <property type="entry name" value="Thioredoxin_domain"/>
</dbReference>
<sequence length="191" mass="20096">MRRRDLLAGVGSLAVIGSAGAVAIQGMPSFLEGDNGKPIADPYTIETINARGSEAGEVRVPATDRPTFVDFFGTWCAPCAKQMPALVEAHDRLGDDVLFMSVTNENVGGSVTEAEVADWWADHDGNWTVGIDPTAELSAEYSIGGVPYAVAIDADGRIQWSEGGRKSADELVDGIERALEADGIGSQAEAE</sequence>
<dbReference type="GO" id="GO:0017004">
    <property type="term" value="P:cytochrome complex assembly"/>
    <property type="evidence" value="ECO:0007669"/>
    <property type="project" value="UniProtKB-KW"/>
</dbReference>
<dbReference type="GO" id="GO:0016491">
    <property type="term" value="F:oxidoreductase activity"/>
    <property type="evidence" value="ECO:0007669"/>
    <property type="project" value="InterPro"/>
</dbReference>
<dbReference type="PANTHER" id="PTHR42852:SF13">
    <property type="entry name" value="PROTEIN DIPZ"/>
    <property type="match status" value="1"/>
</dbReference>
<dbReference type="Proteomes" id="UP000663191">
    <property type="component" value="Chromosome"/>
</dbReference>
<feature type="domain" description="Thioredoxin" evidence="3">
    <location>
        <begin position="13"/>
        <end position="180"/>
    </location>
</feature>
<dbReference type="Pfam" id="PF08534">
    <property type="entry name" value="Redoxin"/>
    <property type="match status" value="1"/>
</dbReference>
<protein>
    <submittedName>
        <fullName evidence="4">TlpA family protein disulfide reductase</fullName>
    </submittedName>
</protein>
<dbReference type="PROSITE" id="PS51352">
    <property type="entry name" value="THIOREDOXIN_2"/>
    <property type="match status" value="1"/>
</dbReference>
<evidence type="ECO:0000259" key="3">
    <source>
        <dbReference type="PROSITE" id="PS51352"/>
    </source>
</evidence>
<dbReference type="AlphaFoldDB" id="A0A8A2U7R1"/>
<keyword evidence="5" id="KW-1185">Reference proteome</keyword>
<reference evidence="4 5" key="1">
    <citation type="journal article" date="2006" name="Int. J. Syst. Evol. Microbiol.">
        <title>Haloterrigena longa sp. nov. and Haloterrigena limicola sp. nov., extremely halophilic archaea isolated from a salt lake.</title>
        <authorList>
            <person name="Cui H.L."/>
            <person name="Tohty D."/>
            <person name="Zhou P.J."/>
            <person name="Liu S.J."/>
        </authorList>
    </citation>
    <scope>NUCLEOTIDE SEQUENCE [LARGE SCALE GENOMIC DNA]</scope>
    <source>
        <strain evidence="4 5">ABH32</strain>
    </source>
</reference>
<accession>A0A8A2U7R1</accession>
<dbReference type="CDD" id="cd02966">
    <property type="entry name" value="TlpA_like_family"/>
    <property type="match status" value="1"/>
</dbReference>
<evidence type="ECO:0000313" key="4">
    <source>
        <dbReference type="EMBL" id="QSW84633.1"/>
    </source>
</evidence>
<name>A0A8A2U7R1_9EURY</name>
<dbReference type="InterPro" id="IPR050553">
    <property type="entry name" value="Thioredoxin_ResA/DsbE_sf"/>
</dbReference>
<dbReference type="GeneID" id="63184964"/>
<dbReference type="InterPro" id="IPR013740">
    <property type="entry name" value="Redoxin"/>
</dbReference>
<dbReference type="PANTHER" id="PTHR42852">
    <property type="entry name" value="THIOL:DISULFIDE INTERCHANGE PROTEIN DSBE"/>
    <property type="match status" value="1"/>
</dbReference>
<gene>
    <name evidence="4" type="ORF">J0X27_14430</name>
</gene>
<evidence type="ECO:0000313" key="5">
    <source>
        <dbReference type="Proteomes" id="UP000663191"/>
    </source>
</evidence>
<proteinExistence type="predicted"/>
<dbReference type="KEGG" id="hlo:J0X27_14430"/>
<keyword evidence="2" id="KW-0201">Cytochrome c-type biogenesis</keyword>
<evidence type="ECO:0000256" key="1">
    <source>
        <dbReference type="ARBA" id="ARBA00004196"/>
    </source>
</evidence>
<organism evidence="4 5">
    <name type="scientific">Natrinema longum</name>
    <dbReference type="NCBI Taxonomy" id="370324"/>
    <lineage>
        <taxon>Archaea</taxon>
        <taxon>Methanobacteriati</taxon>
        <taxon>Methanobacteriota</taxon>
        <taxon>Stenosarchaea group</taxon>
        <taxon>Halobacteria</taxon>
        <taxon>Halobacteriales</taxon>
        <taxon>Natrialbaceae</taxon>
        <taxon>Natrinema</taxon>
    </lineage>
</organism>
<dbReference type="SUPFAM" id="SSF52833">
    <property type="entry name" value="Thioredoxin-like"/>
    <property type="match status" value="1"/>
</dbReference>
<evidence type="ECO:0000256" key="2">
    <source>
        <dbReference type="ARBA" id="ARBA00022748"/>
    </source>
</evidence>
<dbReference type="InterPro" id="IPR036249">
    <property type="entry name" value="Thioredoxin-like_sf"/>
</dbReference>
<dbReference type="InterPro" id="IPR017937">
    <property type="entry name" value="Thioredoxin_CS"/>
</dbReference>